<sequence>MVDTGEDVATIFEDLGDLERDFANVELDALRRKEFALKSLYSKRKALLDRVPNFWSTVFGNAPEEVQQFFSPPDLALISSITSFSVDRYQIEQELKGEPRSLRFTFEFAPNDIIEDTKLVKEFEYKPRADGPGNLISKPVPIKFKSKKKDVTHGLLDAAVELYSAEEALKLKNGDSKIDIVDREALWQHEKLREKMIKLDEESEQEPSFFNWFGFRGAVNTNAEREAKLSTANGTSSPDEEDEDDEDEIDQMLEVEIFPAGEEVAITLAEDLWTDAMDYFMSAQDEASFEASAFDIDEDDGVSDDADEAPELVPAEEERPRKKQRKT</sequence>
<proteinExistence type="inferred from homology"/>
<keyword evidence="5" id="KW-1185">Reference proteome</keyword>
<dbReference type="InterPro" id="IPR037231">
    <property type="entry name" value="NAP-like_sf"/>
</dbReference>
<dbReference type="HOGENOM" id="CLU_038163_0_0_1"/>
<dbReference type="GO" id="GO:0005634">
    <property type="term" value="C:nucleus"/>
    <property type="evidence" value="ECO:0007669"/>
    <property type="project" value="InterPro"/>
</dbReference>
<dbReference type="EMBL" id="AMGV01000023">
    <property type="protein sequence ID" value="KEF51476.1"/>
    <property type="molecule type" value="Genomic_DNA"/>
</dbReference>
<evidence type="ECO:0000313" key="4">
    <source>
        <dbReference type="EMBL" id="KEF51476.1"/>
    </source>
</evidence>
<reference evidence="4 5" key="1">
    <citation type="submission" date="2013-03" db="EMBL/GenBank/DDBJ databases">
        <title>The Genome Sequence of Exophiala aquamarina CBS 119918.</title>
        <authorList>
            <consortium name="The Broad Institute Genomics Platform"/>
            <person name="Cuomo C."/>
            <person name="de Hoog S."/>
            <person name="Gorbushina A."/>
            <person name="Walker B."/>
            <person name="Young S.K."/>
            <person name="Zeng Q."/>
            <person name="Gargeya S."/>
            <person name="Fitzgerald M."/>
            <person name="Haas B."/>
            <person name="Abouelleil A."/>
            <person name="Allen A.W."/>
            <person name="Alvarado L."/>
            <person name="Arachchi H.M."/>
            <person name="Berlin A.M."/>
            <person name="Chapman S.B."/>
            <person name="Gainer-Dewar J."/>
            <person name="Goldberg J."/>
            <person name="Griggs A."/>
            <person name="Gujja S."/>
            <person name="Hansen M."/>
            <person name="Howarth C."/>
            <person name="Imamovic A."/>
            <person name="Ireland A."/>
            <person name="Larimer J."/>
            <person name="McCowan C."/>
            <person name="Murphy C."/>
            <person name="Pearson M."/>
            <person name="Poon T.W."/>
            <person name="Priest M."/>
            <person name="Roberts A."/>
            <person name="Saif S."/>
            <person name="Shea T."/>
            <person name="Sisk P."/>
            <person name="Sykes S."/>
            <person name="Wortman J."/>
            <person name="Nusbaum C."/>
            <person name="Birren B."/>
        </authorList>
    </citation>
    <scope>NUCLEOTIDE SEQUENCE [LARGE SCALE GENOMIC DNA]</scope>
    <source>
        <strain evidence="4 5">CBS 119918</strain>
    </source>
</reference>
<dbReference type="AlphaFoldDB" id="A0A072NV29"/>
<evidence type="ECO:0000256" key="3">
    <source>
        <dbReference type="SAM" id="MobiDB-lite"/>
    </source>
</evidence>
<accession>A0A072NV29</accession>
<evidence type="ECO:0000256" key="1">
    <source>
        <dbReference type="ARBA" id="ARBA00009947"/>
    </source>
</evidence>
<protein>
    <recommendedName>
        <fullName evidence="6">Nucleosome assembly protein</fullName>
    </recommendedName>
</protein>
<dbReference type="Pfam" id="PF00956">
    <property type="entry name" value="NAP"/>
    <property type="match status" value="1"/>
</dbReference>
<comment type="similarity">
    <text evidence="1 2">Belongs to the nucleosome assembly protein (NAP) family.</text>
</comment>
<organism evidence="4 5">
    <name type="scientific">Exophiala aquamarina CBS 119918</name>
    <dbReference type="NCBI Taxonomy" id="1182545"/>
    <lineage>
        <taxon>Eukaryota</taxon>
        <taxon>Fungi</taxon>
        <taxon>Dikarya</taxon>
        <taxon>Ascomycota</taxon>
        <taxon>Pezizomycotina</taxon>
        <taxon>Eurotiomycetes</taxon>
        <taxon>Chaetothyriomycetidae</taxon>
        <taxon>Chaetothyriales</taxon>
        <taxon>Herpotrichiellaceae</taxon>
        <taxon>Exophiala</taxon>
    </lineage>
</organism>
<evidence type="ECO:0008006" key="6">
    <source>
        <dbReference type="Google" id="ProtNLM"/>
    </source>
</evidence>
<dbReference type="Proteomes" id="UP000027920">
    <property type="component" value="Unassembled WGS sequence"/>
</dbReference>
<evidence type="ECO:0000256" key="2">
    <source>
        <dbReference type="RuleBase" id="RU003876"/>
    </source>
</evidence>
<dbReference type="STRING" id="1182545.A0A072NV29"/>
<dbReference type="SUPFAM" id="SSF143113">
    <property type="entry name" value="NAP-like"/>
    <property type="match status" value="1"/>
</dbReference>
<feature type="region of interest" description="Disordered" evidence="3">
    <location>
        <begin position="227"/>
        <end position="247"/>
    </location>
</feature>
<feature type="compositionally biased region" description="Acidic residues" evidence="3">
    <location>
        <begin position="238"/>
        <end position="247"/>
    </location>
</feature>
<feature type="compositionally biased region" description="Acidic residues" evidence="3">
    <location>
        <begin position="295"/>
        <end position="310"/>
    </location>
</feature>
<gene>
    <name evidence="4" type="ORF">A1O9_12393</name>
</gene>
<name>A0A072NV29_9EURO</name>
<dbReference type="OrthoDB" id="19419at2759"/>
<dbReference type="PANTHER" id="PTHR11875">
    <property type="entry name" value="TESTIS-SPECIFIC Y-ENCODED PROTEIN"/>
    <property type="match status" value="1"/>
</dbReference>
<dbReference type="RefSeq" id="XP_013254066.1">
    <property type="nucleotide sequence ID" value="XM_013398612.1"/>
</dbReference>
<dbReference type="InterPro" id="IPR002164">
    <property type="entry name" value="NAP_family"/>
</dbReference>
<dbReference type="VEuPathDB" id="FungiDB:A1O9_12393"/>
<dbReference type="GeneID" id="25287287"/>
<dbReference type="GO" id="GO:0006334">
    <property type="term" value="P:nucleosome assembly"/>
    <property type="evidence" value="ECO:0007669"/>
    <property type="project" value="InterPro"/>
</dbReference>
<dbReference type="Gene3D" id="3.30.1120.90">
    <property type="entry name" value="Nucleosome assembly protein"/>
    <property type="match status" value="1"/>
</dbReference>
<comment type="caution">
    <text evidence="4">The sequence shown here is derived from an EMBL/GenBank/DDBJ whole genome shotgun (WGS) entry which is preliminary data.</text>
</comment>
<feature type="region of interest" description="Disordered" evidence="3">
    <location>
        <begin position="291"/>
        <end position="327"/>
    </location>
</feature>
<evidence type="ECO:0000313" key="5">
    <source>
        <dbReference type="Proteomes" id="UP000027920"/>
    </source>
</evidence>